<comment type="function">
    <text evidence="7">Key enzyme in folate metabolism. Catalyzes an essential reaction for de novo glycine and purine synthesis, and for DNA precursor synthesis.</text>
</comment>
<name>A0ABP8YZ16_9ACTN</name>
<feature type="domain" description="DHFR" evidence="9">
    <location>
        <begin position="2"/>
        <end position="161"/>
    </location>
</feature>
<keyword evidence="6 7" id="KW-0560">Oxidoreductase</keyword>
<evidence type="ECO:0000259" key="9">
    <source>
        <dbReference type="PROSITE" id="PS51330"/>
    </source>
</evidence>
<dbReference type="EC" id="1.5.1.3" evidence="3 7"/>
<evidence type="ECO:0000256" key="5">
    <source>
        <dbReference type="ARBA" id="ARBA00022857"/>
    </source>
</evidence>
<proteinExistence type="inferred from homology"/>
<protein>
    <recommendedName>
        <fullName evidence="3 7">Dihydrofolate reductase</fullName>
        <ecNumber evidence="3 7">1.5.1.3</ecNumber>
    </recommendedName>
</protein>
<evidence type="ECO:0000256" key="4">
    <source>
        <dbReference type="ARBA" id="ARBA00022563"/>
    </source>
</evidence>
<dbReference type="Pfam" id="PF00186">
    <property type="entry name" value="DHFR_1"/>
    <property type="match status" value="1"/>
</dbReference>
<dbReference type="PIRSF" id="PIRSF000194">
    <property type="entry name" value="DHFR"/>
    <property type="match status" value="1"/>
</dbReference>
<dbReference type="CDD" id="cd00209">
    <property type="entry name" value="DHFR"/>
    <property type="match status" value="1"/>
</dbReference>
<dbReference type="InterPro" id="IPR017925">
    <property type="entry name" value="DHFR_CS"/>
</dbReference>
<dbReference type="InterPro" id="IPR024072">
    <property type="entry name" value="DHFR-like_dom_sf"/>
</dbReference>
<keyword evidence="4 7" id="KW-0554">One-carbon metabolism</keyword>
<dbReference type="EMBL" id="BAABIE010000002">
    <property type="protein sequence ID" value="GAA4740896.1"/>
    <property type="molecule type" value="Genomic_DNA"/>
</dbReference>
<dbReference type="Proteomes" id="UP001500822">
    <property type="component" value="Unassembled WGS sequence"/>
</dbReference>
<dbReference type="SUPFAM" id="SSF53597">
    <property type="entry name" value="Dihydrofolate reductase-like"/>
    <property type="match status" value="1"/>
</dbReference>
<evidence type="ECO:0000256" key="2">
    <source>
        <dbReference type="ARBA" id="ARBA00009539"/>
    </source>
</evidence>
<comment type="catalytic activity">
    <reaction evidence="7">
        <text>(6S)-5,6,7,8-tetrahydrofolate + NADP(+) = 7,8-dihydrofolate + NADPH + H(+)</text>
        <dbReference type="Rhea" id="RHEA:15009"/>
        <dbReference type="ChEBI" id="CHEBI:15378"/>
        <dbReference type="ChEBI" id="CHEBI:57451"/>
        <dbReference type="ChEBI" id="CHEBI:57453"/>
        <dbReference type="ChEBI" id="CHEBI:57783"/>
        <dbReference type="ChEBI" id="CHEBI:58349"/>
        <dbReference type="EC" id="1.5.1.3"/>
    </reaction>
</comment>
<gene>
    <name evidence="10" type="primary">dfrA</name>
    <name evidence="10" type="ORF">GCM10023217_06340</name>
</gene>
<dbReference type="InterPro" id="IPR012259">
    <property type="entry name" value="DHFR"/>
</dbReference>
<evidence type="ECO:0000256" key="8">
    <source>
        <dbReference type="RuleBase" id="RU004474"/>
    </source>
</evidence>
<accession>A0ABP8YZ16</accession>
<evidence type="ECO:0000256" key="7">
    <source>
        <dbReference type="PIRNR" id="PIRNR000194"/>
    </source>
</evidence>
<sequence>MDIALVWAQDRVGAIGRRGAIPWSVPEDMAHFREATGTGAVIMGRKTWESLPVRFRPLPGRRNIVLTRSATYAADGAEVSSDLASALDLVGGVASVIGGGEIYSAAMEHATRLRVTEIGTLVDGADAFAPAVDPVTWEQAAATDWLRSRTGTLYRFLEYRRIDYPAAGARAH</sequence>
<evidence type="ECO:0000256" key="3">
    <source>
        <dbReference type="ARBA" id="ARBA00012856"/>
    </source>
</evidence>
<dbReference type="PANTHER" id="PTHR48069:SF3">
    <property type="entry name" value="DIHYDROFOLATE REDUCTASE"/>
    <property type="match status" value="1"/>
</dbReference>
<dbReference type="PANTHER" id="PTHR48069">
    <property type="entry name" value="DIHYDROFOLATE REDUCTASE"/>
    <property type="match status" value="1"/>
</dbReference>
<evidence type="ECO:0000256" key="1">
    <source>
        <dbReference type="ARBA" id="ARBA00004903"/>
    </source>
</evidence>
<dbReference type="InterPro" id="IPR001796">
    <property type="entry name" value="DHFR_dom"/>
</dbReference>
<evidence type="ECO:0000313" key="10">
    <source>
        <dbReference type="EMBL" id="GAA4740896.1"/>
    </source>
</evidence>
<dbReference type="RefSeq" id="WP_345312408.1">
    <property type="nucleotide sequence ID" value="NZ_BAABIE010000002.1"/>
</dbReference>
<dbReference type="PROSITE" id="PS51330">
    <property type="entry name" value="DHFR_2"/>
    <property type="match status" value="1"/>
</dbReference>
<dbReference type="Gene3D" id="3.40.430.10">
    <property type="entry name" value="Dihydrofolate Reductase, subunit A"/>
    <property type="match status" value="1"/>
</dbReference>
<organism evidence="10 11">
    <name type="scientific">Gordonia alkaliphila</name>
    <dbReference type="NCBI Taxonomy" id="1053547"/>
    <lineage>
        <taxon>Bacteria</taxon>
        <taxon>Bacillati</taxon>
        <taxon>Actinomycetota</taxon>
        <taxon>Actinomycetes</taxon>
        <taxon>Mycobacteriales</taxon>
        <taxon>Gordoniaceae</taxon>
        <taxon>Gordonia</taxon>
    </lineage>
</organism>
<comment type="caution">
    <text evidence="10">The sequence shown here is derived from an EMBL/GenBank/DDBJ whole genome shotgun (WGS) entry which is preliminary data.</text>
</comment>
<keyword evidence="11" id="KW-1185">Reference proteome</keyword>
<comment type="pathway">
    <text evidence="1 7">Cofactor biosynthesis; tetrahydrofolate biosynthesis; 5,6,7,8-tetrahydrofolate from 7,8-dihydrofolate: step 1/1.</text>
</comment>
<dbReference type="PRINTS" id="PR00070">
    <property type="entry name" value="DHFR"/>
</dbReference>
<comment type="similarity">
    <text evidence="2 7 8">Belongs to the dihydrofolate reductase family.</text>
</comment>
<evidence type="ECO:0000313" key="11">
    <source>
        <dbReference type="Proteomes" id="UP001500822"/>
    </source>
</evidence>
<keyword evidence="5 7" id="KW-0521">NADP</keyword>
<dbReference type="PROSITE" id="PS00075">
    <property type="entry name" value="DHFR_1"/>
    <property type="match status" value="1"/>
</dbReference>
<evidence type="ECO:0000256" key="6">
    <source>
        <dbReference type="ARBA" id="ARBA00023002"/>
    </source>
</evidence>
<reference evidence="11" key="1">
    <citation type="journal article" date="2019" name="Int. J. Syst. Evol. Microbiol.">
        <title>The Global Catalogue of Microorganisms (GCM) 10K type strain sequencing project: providing services to taxonomists for standard genome sequencing and annotation.</title>
        <authorList>
            <consortium name="The Broad Institute Genomics Platform"/>
            <consortium name="The Broad Institute Genome Sequencing Center for Infectious Disease"/>
            <person name="Wu L."/>
            <person name="Ma J."/>
        </authorList>
    </citation>
    <scope>NUCLEOTIDE SEQUENCE [LARGE SCALE GENOMIC DNA]</scope>
    <source>
        <strain evidence="11">JCM 18077</strain>
    </source>
</reference>